<dbReference type="Pfam" id="PF00353">
    <property type="entry name" value="HemolysinCabind"/>
    <property type="match status" value="5"/>
</dbReference>
<gene>
    <name evidence="4" type="ORF">ACFQFQ_13040</name>
</gene>
<evidence type="ECO:0000313" key="5">
    <source>
        <dbReference type="Proteomes" id="UP001596353"/>
    </source>
</evidence>
<evidence type="ECO:0000256" key="1">
    <source>
        <dbReference type="ARBA" id="ARBA00004613"/>
    </source>
</evidence>
<dbReference type="InterPro" id="IPR001343">
    <property type="entry name" value="Hemolysn_Ca-bd"/>
</dbReference>
<evidence type="ECO:0000256" key="3">
    <source>
        <dbReference type="SAM" id="MobiDB-lite"/>
    </source>
</evidence>
<keyword evidence="2" id="KW-0964">Secreted</keyword>
<evidence type="ECO:0000313" key="4">
    <source>
        <dbReference type="EMBL" id="MFC6760204.1"/>
    </source>
</evidence>
<name>A0ABW2B3D1_9RHOB</name>
<dbReference type="PANTHER" id="PTHR38340">
    <property type="entry name" value="S-LAYER PROTEIN"/>
    <property type="match status" value="1"/>
</dbReference>
<dbReference type="InterPro" id="IPR011049">
    <property type="entry name" value="Serralysin-like_metalloprot_C"/>
</dbReference>
<dbReference type="Proteomes" id="UP001596353">
    <property type="component" value="Unassembled WGS sequence"/>
</dbReference>
<organism evidence="4 5">
    <name type="scientific">Sulfitobacter porphyrae</name>
    <dbReference type="NCBI Taxonomy" id="1246864"/>
    <lineage>
        <taxon>Bacteria</taxon>
        <taxon>Pseudomonadati</taxon>
        <taxon>Pseudomonadota</taxon>
        <taxon>Alphaproteobacteria</taxon>
        <taxon>Rhodobacterales</taxon>
        <taxon>Roseobacteraceae</taxon>
        <taxon>Sulfitobacter</taxon>
    </lineage>
</organism>
<dbReference type="PROSITE" id="PS00330">
    <property type="entry name" value="HEMOLYSIN_CALCIUM"/>
    <property type="match status" value="2"/>
</dbReference>
<accession>A0ABW2B3D1</accession>
<dbReference type="PANTHER" id="PTHR38340:SF1">
    <property type="entry name" value="S-LAYER PROTEIN"/>
    <property type="match status" value="1"/>
</dbReference>
<reference evidence="5" key="1">
    <citation type="journal article" date="2019" name="Int. J. Syst. Evol. Microbiol.">
        <title>The Global Catalogue of Microorganisms (GCM) 10K type strain sequencing project: providing services to taxonomists for standard genome sequencing and annotation.</title>
        <authorList>
            <consortium name="The Broad Institute Genomics Platform"/>
            <consortium name="The Broad Institute Genome Sequencing Center for Infectious Disease"/>
            <person name="Wu L."/>
            <person name="Ma J."/>
        </authorList>
    </citation>
    <scope>NUCLEOTIDE SEQUENCE [LARGE SCALE GENOMIC DNA]</scope>
    <source>
        <strain evidence="5">CCUG 66188</strain>
    </source>
</reference>
<comment type="subcellular location">
    <subcellularLocation>
        <location evidence="1">Secreted</location>
    </subcellularLocation>
</comment>
<dbReference type="PRINTS" id="PR00313">
    <property type="entry name" value="CABNDNGRPT"/>
</dbReference>
<dbReference type="SUPFAM" id="SSF51120">
    <property type="entry name" value="beta-Roll"/>
    <property type="match status" value="2"/>
</dbReference>
<dbReference type="Gene3D" id="2.150.10.10">
    <property type="entry name" value="Serralysin-like metalloprotease, C-terminal"/>
    <property type="match status" value="3"/>
</dbReference>
<proteinExistence type="predicted"/>
<dbReference type="InterPro" id="IPR050557">
    <property type="entry name" value="RTX_toxin/Mannuronan_C5-epim"/>
</dbReference>
<comment type="caution">
    <text evidence="4">The sequence shown here is derived from an EMBL/GenBank/DDBJ whole genome shotgun (WGS) entry which is preliminary data.</text>
</comment>
<sequence>MPQTQLAEDPTTEVPEVLTTITFSEQPRFTTNPTFEFDNNTVTTVGQIVSDGAQPQSPVIAANTSYRGPVFLYFENPVNYVSLDVGYFDNVGSTRIEFRDAAGNVIHVAHNSGLGVLTFEFASDLGIASVAAIDESFDDAGFSVDTVVFGDPIADLDPPTIELLDTVPAGVDRDLGVIEADTEYFFSDSVSEVDTQDYIRLTANEQLTATIRVYLNSNPNDVRELAVTFEQGVNVIQLSALPGYTDAEPYSVIVDVNPPTRLPEDDLIDDLFASVAGALVFDFNAKKYEIFQLVIDNMDNADDAARILGKIGKAFGVLGLVLDIGNRIDNVYNSNDAPRQAFIEIVDMFTGMAATGAVTAGVSFVGTPIAGVLGGFVTGLIYTFGLSNSVRNAANGWYDDLLNEANLENSGALPGDLIGVDEVAGDVDISANIFDADFYLDTYADAAEAVNSGAAVSALAYYLSIGINQGHQINDQGTVVAPADLALNVTIDNPANLFDIGVFAAELGTRPGDGVTTPEANLADYINEQRTDGTEYAFNAALSALANRIAVDWIGNRAEAPFGVASAAAAATWAEMLTNGQSYQDALDSIADAAGIDLSQTQILAAWNPGATAAEVFAYLSNSTAGSQALIGLDYNAMGVANFGGMWVILLSDGFLADDVTTPDDSGVLYLFGEETSDFIVGSESADDISAFAGNDEVSAAGGNDIINGGNGNDTLRGGAGNDVIEGGNQEDLLFGDTGNDTMDGGAGFDLMYGGSGNDFMNGGNQADNLFGQQGEDTLLGGNGFDRLFGGDDDDVAYGWFGTDALFGQLGNDRLYGQGDNDRLFGGQGNDLVDGGSGDDEITGGGLRHHRRRHR</sequence>
<feature type="region of interest" description="Disordered" evidence="3">
    <location>
        <begin position="826"/>
        <end position="855"/>
    </location>
</feature>
<keyword evidence="5" id="KW-1185">Reference proteome</keyword>
<dbReference type="EMBL" id="JBHSWG010000001">
    <property type="protein sequence ID" value="MFC6760204.1"/>
    <property type="molecule type" value="Genomic_DNA"/>
</dbReference>
<protein>
    <submittedName>
        <fullName evidence="4">Calcium-binding protein</fullName>
    </submittedName>
</protein>
<dbReference type="InterPro" id="IPR018511">
    <property type="entry name" value="Hemolysin-typ_Ca-bd_CS"/>
</dbReference>
<evidence type="ECO:0000256" key="2">
    <source>
        <dbReference type="ARBA" id="ARBA00022525"/>
    </source>
</evidence>